<dbReference type="AlphaFoldDB" id="L5LKH9"/>
<accession>L5LKH9</accession>
<proteinExistence type="predicted"/>
<protein>
    <submittedName>
        <fullName evidence="2">Dynein heavy chain 10, axonemal</fullName>
    </submittedName>
</protein>
<dbReference type="InterPro" id="IPR026983">
    <property type="entry name" value="DHC"/>
</dbReference>
<reference evidence="3" key="1">
    <citation type="journal article" date="2013" name="Science">
        <title>Comparative analysis of bat genomes provides insight into the evolution of flight and immunity.</title>
        <authorList>
            <person name="Zhang G."/>
            <person name="Cowled C."/>
            <person name="Shi Z."/>
            <person name="Huang Z."/>
            <person name="Bishop-Lilly K.A."/>
            <person name="Fang X."/>
            <person name="Wynne J.W."/>
            <person name="Xiong Z."/>
            <person name="Baker M.L."/>
            <person name="Zhao W."/>
            <person name="Tachedjian M."/>
            <person name="Zhu Y."/>
            <person name="Zhou P."/>
            <person name="Jiang X."/>
            <person name="Ng J."/>
            <person name="Yang L."/>
            <person name="Wu L."/>
            <person name="Xiao J."/>
            <person name="Feng Y."/>
            <person name="Chen Y."/>
            <person name="Sun X."/>
            <person name="Zhang Y."/>
            <person name="Marsh G.A."/>
            <person name="Crameri G."/>
            <person name="Broder C.C."/>
            <person name="Frey K.G."/>
            <person name="Wang L.F."/>
            <person name="Wang J."/>
        </authorList>
    </citation>
    <scope>NUCLEOTIDE SEQUENCE [LARGE SCALE GENOMIC DNA]</scope>
</reference>
<dbReference type="InterPro" id="IPR013602">
    <property type="entry name" value="Dynein_heavy_linker"/>
</dbReference>
<dbReference type="InterPro" id="IPR042222">
    <property type="entry name" value="Dynein_2_N"/>
</dbReference>
<evidence type="ECO:0000313" key="3">
    <source>
        <dbReference type="Proteomes" id="UP000010556"/>
    </source>
</evidence>
<name>L5LKH9_MYODS</name>
<evidence type="ECO:0000313" key="2">
    <source>
        <dbReference type="EMBL" id="ELK26421.1"/>
    </source>
</evidence>
<evidence type="ECO:0000259" key="1">
    <source>
        <dbReference type="Pfam" id="PF08393"/>
    </source>
</evidence>
<dbReference type="PANTHER" id="PTHR22878">
    <property type="entry name" value="DYNEIN HEAVY CHAIN 6, AXONEMAL-LIKE-RELATED"/>
    <property type="match status" value="1"/>
</dbReference>
<organism evidence="2 3">
    <name type="scientific">Myotis davidii</name>
    <name type="common">David's myotis</name>
    <dbReference type="NCBI Taxonomy" id="225400"/>
    <lineage>
        <taxon>Eukaryota</taxon>
        <taxon>Metazoa</taxon>
        <taxon>Chordata</taxon>
        <taxon>Craniata</taxon>
        <taxon>Vertebrata</taxon>
        <taxon>Euteleostomi</taxon>
        <taxon>Mammalia</taxon>
        <taxon>Eutheria</taxon>
        <taxon>Laurasiatheria</taxon>
        <taxon>Chiroptera</taxon>
        <taxon>Yangochiroptera</taxon>
        <taxon>Vespertilionidae</taxon>
        <taxon>Myotis</taxon>
    </lineage>
</organism>
<feature type="domain" description="Dynein heavy chain linker" evidence="1">
    <location>
        <begin position="67"/>
        <end position="132"/>
    </location>
</feature>
<dbReference type="PANTHER" id="PTHR22878:SF63">
    <property type="entry name" value="DYNEIN AXONEMAL HEAVY CHAIN 10"/>
    <property type="match status" value="1"/>
</dbReference>
<sequence length="142" mass="16389">MKFSVVKYFKGTQERGYILGSVDEIIQCLDDNTFNLQSISGSRFVGPFLQTVHKWEKTLSLIGEVIEMYDNIAALRFQDGDSGEKLVSAMISAEGEVMEFRKTVRAEGRVEDWMTAVLNEMRRTNRLITKEAIFRYCEDRSR</sequence>
<dbReference type="Gene3D" id="1.20.140.100">
    <property type="entry name" value="Dynein heavy chain, N-terminal domain 2"/>
    <property type="match status" value="1"/>
</dbReference>
<dbReference type="Proteomes" id="UP000010556">
    <property type="component" value="Unassembled WGS sequence"/>
</dbReference>
<dbReference type="GO" id="GO:0051959">
    <property type="term" value="F:dynein light intermediate chain binding"/>
    <property type="evidence" value="ECO:0007669"/>
    <property type="project" value="InterPro"/>
</dbReference>
<dbReference type="GO" id="GO:0007018">
    <property type="term" value="P:microtubule-based movement"/>
    <property type="evidence" value="ECO:0007669"/>
    <property type="project" value="InterPro"/>
</dbReference>
<keyword evidence="3" id="KW-1185">Reference proteome</keyword>
<dbReference type="GO" id="GO:0045505">
    <property type="term" value="F:dynein intermediate chain binding"/>
    <property type="evidence" value="ECO:0007669"/>
    <property type="project" value="InterPro"/>
</dbReference>
<dbReference type="Pfam" id="PF08393">
    <property type="entry name" value="DHC_N2"/>
    <property type="match status" value="1"/>
</dbReference>
<gene>
    <name evidence="2" type="ORF">MDA_GLEAN10012800</name>
</gene>
<dbReference type="GO" id="GO:0030286">
    <property type="term" value="C:dynein complex"/>
    <property type="evidence" value="ECO:0007669"/>
    <property type="project" value="InterPro"/>
</dbReference>
<dbReference type="EMBL" id="KB111141">
    <property type="protein sequence ID" value="ELK26421.1"/>
    <property type="molecule type" value="Genomic_DNA"/>
</dbReference>